<dbReference type="AlphaFoldDB" id="A0A151NCK9"/>
<dbReference type="EMBL" id="AKHW03003396">
    <property type="protein sequence ID" value="KYO34531.1"/>
    <property type="molecule type" value="Genomic_DNA"/>
</dbReference>
<sequence>MVPDSAEDQQSPEYQALFPVLPPGWGVTEERAGTHLTSSLTFTPTLQDHWECTAEPVIRTLQTWGRIYIPAPSQARDVKSYSVESELCLPTGPEEDGVEHLCCVEHEVLKKPKFRASGQLWLQGHSETTKASNT</sequence>
<name>A0A151NCK9_ALLMI</name>
<organism evidence="1 2">
    <name type="scientific">Alligator mississippiensis</name>
    <name type="common">American alligator</name>
    <dbReference type="NCBI Taxonomy" id="8496"/>
    <lineage>
        <taxon>Eukaryota</taxon>
        <taxon>Metazoa</taxon>
        <taxon>Chordata</taxon>
        <taxon>Craniata</taxon>
        <taxon>Vertebrata</taxon>
        <taxon>Euteleostomi</taxon>
        <taxon>Archelosauria</taxon>
        <taxon>Archosauria</taxon>
        <taxon>Crocodylia</taxon>
        <taxon>Alligatoridae</taxon>
        <taxon>Alligatorinae</taxon>
        <taxon>Alligator</taxon>
    </lineage>
</organism>
<dbReference type="Proteomes" id="UP000050525">
    <property type="component" value="Unassembled WGS sequence"/>
</dbReference>
<keyword evidence="2" id="KW-1185">Reference proteome</keyword>
<gene>
    <name evidence="1" type="ORF">Y1Q_0005400</name>
</gene>
<proteinExistence type="predicted"/>
<evidence type="ECO:0000313" key="1">
    <source>
        <dbReference type="EMBL" id="KYO34531.1"/>
    </source>
</evidence>
<protein>
    <submittedName>
        <fullName evidence="1">Uncharacterized protein</fullName>
    </submittedName>
</protein>
<reference evidence="1 2" key="1">
    <citation type="journal article" date="2012" name="Genome Biol.">
        <title>Sequencing three crocodilian genomes to illuminate the evolution of archosaurs and amniotes.</title>
        <authorList>
            <person name="St John J.A."/>
            <person name="Braun E.L."/>
            <person name="Isberg S.R."/>
            <person name="Miles L.G."/>
            <person name="Chong A.Y."/>
            <person name="Gongora J."/>
            <person name="Dalzell P."/>
            <person name="Moran C."/>
            <person name="Bed'hom B."/>
            <person name="Abzhanov A."/>
            <person name="Burgess S.C."/>
            <person name="Cooksey A.M."/>
            <person name="Castoe T.A."/>
            <person name="Crawford N.G."/>
            <person name="Densmore L.D."/>
            <person name="Drew J.C."/>
            <person name="Edwards S.V."/>
            <person name="Faircloth B.C."/>
            <person name="Fujita M.K."/>
            <person name="Greenwold M.J."/>
            <person name="Hoffmann F.G."/>
            <person name="Howard J.M."/>
            <person name="Iguchi T."/>
            <person name="Janes D.E."/>
            <person name="Khan S.Y."/>
            <person name="Kohno S."/>
            <person name="de Koning A.J."/>
            <person name="Lance S.L."/>
            <person name="McCarthy F.M."/>
            <person name="McCormack J.E."/>
            <person name="Merchant M.E."/>
            <person name="Peterson D.G."/>
            <person name="Pollock D.D."/>
            <person name="Pourmand N."/>
            <person name="Raney B.J."/>
            <person name="Roessler K.A."/>
            <person name="Sanford J.R."/>
            <person name="Sawyer R.H."/>
            <person name="Schmidt C.J."/>
            <person name="Triplett E.W."/>
            <person name="Tuberville T.D."/>
            <person name="Venegas-Anaya M."/>
            <person name="Howard J.T."/>
            <person name="Jarvis E.D."/>
            <person name="Guillette L.J.Jr."/>
            <person name="Glenn T.C."/>
            <person name="Green R.E."/>
            <person name="Ray D.A."/>
        </authorList>
    </citation>
    <scope>NUCLEOTIDE SEQUENCE [LARGE SCALE GENOMIC DNA]</scope>
    <source>
        <strain evidence="1">KSC_2009_1</strain>
    </source>
</reference>
<comment type="caution">
    <text evidence="1">The sequence shown here is derived from an EMBL/GenBank/DDBJ whole genome shotgun (WGS) entry which is preliminary data.</text>
</comment>
<accession>A0A151NCK9</accession>
<evidence type="ECO:0000313" key="2">
    <source>
        <dbReference type="Proteomes" id="UP000050525"/>
    </source>
</evidence>